<dbReference type="Proteomes" id="UP001596547">
    <property type="component" value="Unassembled WGS sequence"/>
</dbReference>
<keyword evidence="1" id="KW-1133">Transmembrane helix</keyword>
<gene>
    <name evidence="2" type="ORF">ACFQPE_09530</name>
</gene>
<feature type="transmembrane region" description="Helical" evidence="1">
    <location>
        <begin position="112"/>
        <end position="134"/>
    </location>
</feature>
<dbReference type="EMBL" id="JBHTBF010000002">
    <property type="protein sequence ID" value="MFC7317034.1"/>
    <property type="molecule type" value="Genomic_DNA"/>
</dbReference>
<feature type="transmembrane region" description="Helical" evidence="1">
    <location>
        <begin position="74"/>
        <end position="92"/>
    </location>
</feature>
<proteinExistence type="predicted"/>
<keyword evidence="1" id="KW-0812">Transmembrane</keyword>
<protein>
    <submittedName>
        <fullName evidence="2">Uncharacterized protein</fullName>
    </submittedName>
</protein>
<name>A0ABD6AAL6_9EURY</name>
<dbReference type="RefSeq" id="WP_276303707.1">
    <property type="nucleotide sequence ID" value="NZ_CP119992.1"/>
</dbReference>
<dbReference type="AlphaFoldDB" id="A0ABD6AAL6"/>
<accession>A0ABD6AAL6</accession>
<sequence>MLLLARYPSHLGRAILLVALSTLVLTASFVGLLSLVSGQTTGLSGRFPLYVLAMAIGFVGAVFALDGGETDGKTVLLGSVGTGLLSFLVTTLSGEGLVHAATRPDRVFGSQLLLYFVAAGLVTTGLSFWILSYWREFAATEPIE</sequence>
<evidence type="ECO:0000256" key="1">
    <source>
        <dbReference type="SAM" id="Phobius"/>
    </source>
</evidence>
<comment type="caution">
    <text evidence="2">The sequence shown here is derived from an EMBL/GenBank/DDBJ whole genome shotgun (WGS) entry which is preliminary data.</text>
</comment>
<evidence type="ECO:0000313" key="2">
    <source>
        <dbReference type="EMBL" id="MFC7317034.1"/>
    </source>
</evidence>
<dbReference type="GeneID" id="79316312"/>
<keyword evidence="3" id="KW-1185">Reference proteome</keyword>
<evidence type="ECO:0000313" key="3">
    <source>
        <dbReference type="Proteomes" id="UP001596547"/>
    </source>
</evidence>
<reference evidence="2 3" key="1">
    <citation type="journal article" date="2019" name="Int. J. Syst. Evol. Microbiol.">
        <title>The Global Catalogue of Microorganisms (GCM) 10K type strain sequencing project: providing services to taxonomists for standard genome sequencing and annotation.</title>
        <authorList>
            <consortium name="The Broad Institute Genomics Platform"/>
            <consortium name="The Broad Institute Genome Sequencing Center for Infectious Disease"/>
            <person name="Wu L."/>
            <person name="Ma J."/>
        </authorList>
    </citation>
    <scope>NUCLEOTIDE SEQUENCE [LARGE SCALE GENOMIC DNA]</scope>
    <source>
        <strain evidence="2 3">PSR21</strain>
    </source>
</reference>
<organism evidence="2 3">
    <name type="scientific">Halomarina halobia</name>
    <dbReference type="NCBI Taxonomy" id="3033386"/>
    <lineage>
        <taxon>Archaea</taxon>
        <taxon>Methanobacteriati</taxon>
        <taxon>Methanobacteriota</taxon>
        <taxon>Stenosarchaea group</taxon>
        <taxon>Halobacteria</taxon>
        <taxon>Halobacteriales</taxon>
        <taxon>Natronomonadaceae</taxon>
        <taxon>Halomarina</taxon>
    </lineage>
</organism>
<keyword evidence="1" id="KW-0472">Membrane</keyword>
<feature type="transmembrane region" description="Helical" evidence="1">
    <location>
        <begin position="48"/>
        <end position="67"/>
    </location>
</feature>